<gene>
    <name evidence="1" type="ORF">O0I10_013294</name>
</gene>
<sequence>MAPLPPIYRTFVQPETLPEKKSYPAPEGISHVIPPNLYPRYAVFIEQDDRRGLIPVHKLEKAIAKALTKFYLFAGRLSPEPRGRFSIQD</sequence>
<dbReference type="AlphaFoldDB" id="A0AAD7UPM0"/>
<dbReference type="EMBL" id="JARTCD010000408">
    <property type="protein sequence ID" value="KAJ8651237.1"/>
    <property type="molecule type" value="Genomic_DNA"/>
</dbReference>
<evidence type="ECO:0000313" key="1">
    <source>
        <dbReference type="EMBL" id="KAJ8651237.1"/>
    </source>
</evidence>
<dbReference type="RefSeq" id="XP_058336152.1">
    <property type="nucleotide sequence ID" value="XM_058493081.1"/>
</dbReference>
<accession>A0AAD7UPM0</accession>
<dbReference type="InterPro" id="IPR023213">
    <property type="entry name" value="CAT-like_dom_sf"/>
</dbReference>
<dbReference type="GeneID" id="83220537"/>
<name>A0AAD7UPM0_9FUNG</name>
<dbReference type="Proteomes" id="UP001234581">
    <property type="component" value="Unassembled WGS sequence"/>
</dbReference>
<keyword evidence="2" id="KW-1185">Reference proteome</keyword>
<dbReference type="Gene3D" id="3.30.559.10">
    <property type="entry name" value="Chloramphenicol acetyltransferase-like domain"/>
    <property type="match status" value="1"/>
</dbReference>
<evidence type="ECO:0000313" key="2">
    <source>
        <dbReference type="Proteomes" id="UP001234581"/>
    </source>
</evidence>
<reference evidence="1 2" key="1">
    <citation type="submission" date="2023-03" db="EMBL/GenBank/DDBJ databases">
        <title>Genome sequence of Lichtheimia ornata CBS 291.66.</title>
        <authorList>
            <person name="Mohabir J.T."/>
            <person name="Shea T.P."/>
            <person name="Kurbessoian T."/>
            <person name="Berby B."/>
            <person name="Fontaine J."/>
            <person name="Livny J."/>
            <person name="Gnirke A."/>
            <person name="Stajich J.E."/>
            <person name="Cuomo C.A."/>
        </authorList>
    </citation>
    <scope>NUCLEOTIDE SEQUENCE [LARGE SCALE GENOMIC DNA]</scope>
    <source>
        <strain evidence="1">CBS 291.66</strain>
    </source>
</reference>
<comment type="caution">
    <text evidence="1">The sequence shown here is derived from an EMBL/GenBank/DDBJ whole genome shotgun (WGS) entry which is preliminary data.</text>
</comment>
<organism evidence="1 2">
    <name type="scientific">Lichtheimia ornata</name>
    <dbReference type="NCBI Taxonomy" id="688661"/>
    <lineage>
        <taxon>Eukaryota</taxon>
        <taxon>Fungi</taxon>
        <taxon>Fungi incertae sedis</taxon>
        <taxon>Mucoromycota</taxon>
        <taxon>Mucoromycotina</taxon>
        <taxon>Mucoromycetes</taxon>
        <taxon>Mucorales</taxon>
        <taxon>Lichtheimiaceae</taxon>
        <taxon>Lichtheimia</taxon>
    </lineage>
</organism>
<dbReference type="Pfam" id="PF02458">
    <property type="entry name" value="Transferase"/>
    <property type="match status" value="1"/>
</dbReference>
<feature type="non-terminal residue" evidence="1">
    <location>
        <position position="89"/>
    </location>
</feature>
<proteinExistence type="predicted"/>
<protein>
    <submittedName>
        <fullName evidence="1">Uncharacterized protein</fullName>
    </submittedName>
</protein>